<feature type="compositionally biased region" description="Basic and acidic residues" evidence="9">
    <location>
        <begin position="202"/>
        <end position="211"/>
    </location>
</feature>
<accession>A0A8S9WNL3</accession>
<feature type="compositionally biased region" description="Basic and acidic residues" evidence="9">
    <location>
        <begin position="141"/>
        <end position="153"/>
    </location>
</feature>
<dbReference type="GO" id="GO:0035226">
    <property type="term" value="F:glutamate-cysteine ligase catalytic subunit binding"/>
    <property type="evidence" value="ECO:0007669"/>
    <property type="project" value="InterPro"/>
</dbReference>
<dbReference type="GO" id="GO:0030234">
    <property type="term" value="F:enzyme regulator activity"/>
    <property type="evidence" value="ECO:0007669"/>
    <property type="project" value="TreeGrafter"/>
</dbReference>
<dbReference type="InterPro" id="IPR036812">
    <property type="entry name" value="NAD(P)_OxRdtase_dom_sf"/>
</dbReference>
<dbReference type="SUPFAM" id="SSF51430">
    <property type="entry name" value="NAD(P)-linked oxidoreductase"/>
    <property type="match status" value="1"/>
</dbReference>
<protein>
    <recommendedName>
        <fullName evidence="7">GCS light chain</fullName>
    </recommendedName>
    <alternativeName>
        <fullName evidence="5">Gamma-ECS regulatory subunit</fullName>
    </alternativeName>
    <alternativeName>
        <fullName evidence="8">Gamma-glutamylcysteine synthetase regulatory subunit</fullName>
    </alternativeName>
    <alternativeName>
        <fullName evidence="6">Glutamate--cysteine ligase modifier subunit</fullName>
    </alternativeName>
</protein>
<evidence type="ECO:0000256" key="9">
    <source>
        <dbReference type="SAM" id="MobiDB-lite"/>
    </source>
</evidence>
<dbReference type="InterPro" id="IPR032963">
    <property type="entry name" value="Gclm"/>
</dbReference>
<comment type="subunit">
    <text evidence="3">Heterodimer of a catalytic heavy chain and a regulatory light chain.</text>
</comment>
<dbReference type="PANTHER" id="PTHR13295">
    <property type="entry name" value="GLUTAMATE CYSTEINE LIGASE REGULATORY SUBUNIT"/>
    <property type="match status" value="1"/>
</dbReference>
<evidence type="ECO:0000256" key="6">
    <source>
        <dbReference type="ARBA" id="ARBA00031154"/>
    </source>
</evidence>
<dbReference type="GO" id="GO:0017109">
    <property type="term" value="C:glutamate-cysteine ligase complex"/>
    <property type="evidence" value="ECO:0007669"/>
    <property type="project" value="TreeGrafter"/>
</dbReference>
<feature type="compositionally biased region" description="Basic and acidic residues" evidence="9">
    <location>
        <begin position="176"/>
        <end position="194"/>
    </location>
</feature>
<comment type="caution">
    <text evidence="10">The sequence shown here is derived from an EMBL/GenBank/DDBJ whole genome shotgun (WGS) entry which is preliminary data.</text>
</comment>
<dbReference type="Gene3D" id="3.20.20.100">
    <property type="entry name" value="NADP-dependent oxidoreductase domain"/>
    <property type="match status" value="1"/>
</dbReference>
<dbReference type="AlphaFoldDB" id="A0A8S9WNL3"/>
<evidence type="ECO:0000256" key="7">
    <source>
        <dbReference type="ARBA" id="ARBA00031732"/>
    </source>
</evidence>
<gene>
    <name evidence="10" type="ORF">GE061_008802</name>
</gene>
<keyword evidence="11" id="KW-1185">Reference proteome</keyword>
<evidence type="ECO:0000256" key="8">
    <source>
        <dbReference type="ARBA" id="ARBA00032926"/>
    </source>
</evidence>
<evidence type="ECO:0000313" key="10">
    <source>
        <dbReference type="EMBL" id="KAF6197834.1"/>
    </source>
</evidence>
<evidence type="ECO:0000256" key="2">
    <source>
        <dbReference type="ARBA" id="ARBA00008612"/>
    </source>
</evidence>
<dbReference type="PANTHER" id="PTHR13295:SF4">
    <property type="entry name" value="GLUTAMATE--CYSTEINE LIGASE REGULATORY SUBUNIT"/>
    <property type="match status" value="1"/>
</dbReference>
<reference evidence="10" key="1">
    <citation type="journal article" date="2021" name="Mol. Ecol. Resour.">
        <title>Apolygus lucorum genome provides insights into omnivorousness and mesophyll feeding.</title>
        <authorList>
            <person name="Liu Y."/>
            <person name="Liu H."/>
            <person name="Wang H."/>
            <person name="Huang T."/>
            <person name="Liu B."/>
            <person name="Yang B."/>
            <person name="Yin L."/>
            <person name="Li B."/>
            <person name="Zhang Y."/>
            <person name="Zhang S."/>
            <person name="Jiang F."/>
            <person name="Zhang X."/>
            <person name="Ren Y."/>
            <person name="Wang B."/>
            <person name="Wang S."/>
            <person name="Lu Y."/>
            <person name="Wu K."/>
            <person name="Fan W."/>
            <person name="Wang G."/>
        </authorList>
    </citation>
    <scope>NUCLEOTIDE SEQUENCE</scope>
    <source>
        <strain evidence="10">12Hb</strain>
    </source>
</reference>
<dbReference type="EMBL" id="WIXP02000017">
    <property type="protein sequence ID" value="KAF6197834.1"/>
    <property type="molecule type" value="Genomic_DNA"/>
</dbReference>
<proteinExistence type="inferred from homology"/>
<dbReference type="Proteomes" id="UP000466442">
    <property type="component" value="Unassembled WGS sequence"/>
</dbReference>
<dbReference type="OrthoDB" id="5596051at2759"/>
<evidence type="ECO:0000256" key="5">
    <source>
        <dbReference type="ARBA" id="ARBA00030406"/>
    </source>
</evidence>
<feature type="region of interest" description="Disordered" evidence="9">
    <location>
        <begin position="227"/>
        <end position="252"/>
    </location>
</feature>
<evidence type="ECO:0000313" key="11">
    <source>
        <dbReference type="Proteomes" id="UP000466442"/>
    </source>
</evidence>
<evidence type="ECO:0000256" key="3">
    <source>
        <dbReference type="ARBA" id="ARBA00011532"/>
    </source>
</evidence>
<comment type="similarity">
    <text evidence="2">Belongs to the aldo/keto reductase family. Glutamate--cysteine ligase light chain subfamily.</text>
</comment>
<dbReference type="GO" id="GO:0006750">
    <property type="term" value="P:glutathione biosynthetic process"/>
    <property type="evidence" value="ECO:0007669"/>
    <property type="project" value="UniProtKB-KW"/>
</dbReference>
<keyword evidence="4" id="KW-0317">Glutathione biosynthesis</keyword>
<feature type="compositionally biased region" description="Basic and acidic residues" evidence="9">
    <location>
        <begin position="103"/>
        <end position="115"/>
    </location>
</feature>
<evidence type="ECO:0000256" key="1">
    <source>
        <dbReference type="ARBA" id="ARBA00005006"/>
    </source>
</evidence>
<name>A0A8S9WNL3_APOLU</name>
<evidence type="ECO:0000256" key="4">
    <source>
        <dbReference type="ARBA" id="ARBA00022684"/>
    </source>
</evidence>
<comment type="pathway">
    <text evidence="1">Sulfur metabolism; glutathione biosynthesis; glutathione from L-cysteine and L-glutamate: step 1/2.</text>
</comment>
<organism evidence="10 11">
    <name type="scientific">Apolygus lucorum</name>
    <name type="common">Small green plant bug</name>
    <name type="synonym">Lygocoris lucorum</name>
    <dbReference type="NCBI Taxonomy" id="248454"/>
    <lineage>
        <taxon>Eukaryota</taxon>
        <taxon>Metazoa</taxon>
        <taxon>Ecdysozoa</taxon>
        <taxon>Arthropoda</taxon>
        <taxon>Hexapoda</taxon>
        <taxon>Insecta</taxon>
        <taxon>Pterygota</taxon>
        <taxon>Neoptera</taxon>
        <taxon>Paraneoptera</taxon>
        <taxon>Hemiptera</taxon>
        <taxon>Heteroptera</taxon>
        <taxon>Panheteroptera</taxon>
        <taxon>Cimicomorpha</taxon>
        <taxon>Miridae</taxon>
        <taxon>Mirini</taxon>
        <taxon>Apolygus</taxon>
    </lineage>
</organism>
<sequence>MEEEIVVKEEAAEAEVKEEVEIKQEVAMGDEDVEEEVGNRWAVEDEVEGDLMIKREDGLTDPLGEESDVLEGSSGVQRRVGGKDSLQNQNWEESEVGGVGGKDSLRDQSWKESEVRGVGGKDSQRNQNWEESEVRGVGGEDSIRNQSREESELRGVGGEDSPRNQSRKVRGVGGEDSLRNHSWEESEVGGKDSVRNQSQEESEVRGVGGEKRVFCEEMEDEIMVKEEATEDEVKESDVLEGSSGVQRSHRGETGIPSFDSLLRSGKLCSELPPEFSPDWIFESHLPTFDLSMDRCSKIIVKTGNVINNNDVLKRPGKNAADELWEGLKSAVGSGEKTSNGDELVIKSAQKVTTDGVDPKELLTTVKIFVNSDSKDLLQEAINKCLDYVEMSRLSILILAYHPTGPLDLNALKTLWSVLQRCVDDKVVELIGVADVETDAFFDLYNWAGIKPNIVQISLAGCCVVPPPLQEFTRAHDIQLLTHSDPSEMLPRDKLEEILPSFPVRDFYVAKYQAHIKCRGVLATKGYLLCAHR</sequence>
<feature type="region of interest" description="Disordered" evidence="9">
    <location>
        <begin position="52"/>
        <end position="211"/>
    </location>
</feature>